<evidence type="ECO:0000313" key="2">
    <source>
        <dbReference type="EMBL" id="SJL11643.1"/>
    </source>
</evidence>
<evidence type="ECO:0000256" key="1">
    <source>
        <dbReference type="SAM" id="MobiDB-lite"/>
    </source>
</evidence>
<dbReference type="Proteomes" id="UP000219338">
    <property type="component" value="Unassembled WGS sequence"/>
</dbReference>
<feature type="compositionally biased region" description="Low complexity" evidence="1">
    <location>
        <begin position="240"/>
        <end position="249"/>
    </location>
</feature>
<proteinExistence type="predicted"/>
<sequence>MPPLLPPFSVYHFLADLGRHFTVYDGHYWPGFQPVRSSFIGCDVGASRNKGKRVIFDVSAIPSLPDVRAEGGVGYLSDEQEEGEDEQEGVLRQGKDSVSDVCLRMAQMAMRNRTLLFLRLFSQLVARALPFLNRFSLLRGRITTMWSRSDLSQSLLLLTHTGTSLCAALLPERTLHHYHALPSPQHSPGLILHLRALSDQGEREMTFSSDGDDTSCPPPNSPKSLAHKSLVPMSSGFSSPAQSFAFTPTPAFPRPRARFNLPPPPSGLLVTPKPEVKMSR</sequence>
<keyword evidence="3" id="KW-1185">Reference proteome</keyword>
<reference evidence="3" key="1">
    <citation type="journal article" date="2017" name="Nat. Ecol. Evol.">
        <title>Genome expansion and lineage-specific genetic innovations in the forest pathogenic fungi Armillaria.</title>
        <authorList>
            <person name="Sipos G."/>
            <person name="Prasanna A.N."/>
            <person name="Walter M.C."/>
            <person name="O'Connor E."/>
            <person name="Balint B."/>
            <person name="Krizsan K."/>
            <person name="Kiss B."/>
            <person name="Hess J."/>
            <person name="Varga T."/>
            <person name="Slot J."/>
            <person name="Riley R."/>
            <person name="Boka B."/>
            <person name="Rigling D."/>
            <person name="Barry K."/>
            <person name="Lee J."/>
            <person name="Mihaltcheva S."/>
            <person name="LaButti K."/>
            <person name="Lipzen A."/>
            <person name="Waldron R."/>
            <person name="Moloney N.M."/>
            <person name="Sperisen C."/>
            <person name="Kredics L."/>
            <person name="Vagvoelgyi C."/>
            <person name="Patrignani A."/>
            <person name="Fitzpatrick D."/>
            <person name="Nagy I."/>
            <person name="Doyle S."/>
            <person name="Anderson J.B."/>
            <person name="Grigoriev I.V."/>
            <person name="Gueldener U."/>
            <person name="Muensterkoetter M."/>
            <person name="Nagy L.G."/>
        </authorList>
    </citation>
    <scope>NUCLEOTIDE SEQUENCE [LARGE SCALE GENOMIC DNA]</scope>
    <source>
        <strain evidence="3">C18/9</strain>
    </source>
</reference>
<accession>A0A284RSB6</accession>
<dbReference type="AlphaFoldDB" id="A0A284RSB6"/>
<evidence type="ECO:0000313" key="3">
    <source>
        <dbReference type="Proteomes" id="UP000219338"/>
    </source>
</evidence>
<gene>
    <name evidence="2" type="ORF">ARMOST_15049</name>
</gene>
<dbReference type="EMBL" id="FUEG01000014">
    <property type="protein sequence ID" value="SJL11643.1"/>
    <property type="molecule type" value="Genomic_DNA"/>
</dbReference>
<protein>
    <submittedName>
        <fullName evidence="2">Uncharacterized protein</fullName>
    </submittedName>
</protein>
<organism evidence="2 3">
    <name type="scientific">Armillaria ostoyae</name>
    <name type="common">Armillaria root rot fungus</name>
    <dbReference type="NCBI Taxonomy" id="47428"/>
    <lineage>
        <taxon>Eukaryota</taxon>
        <taxon>Fungi</taxon>
        <taxon>Dikarya</taxon>
        <taxon>Basidiomycota</taxon>
        <taxon>Agaricomycotina</taxon>
        <taxon>Agaricomycetes</taxon>
        <taxon>Agaricomycetidae</taxon>
        <taxon>Agaricales</taxon>
        <taxon>Marasmiineae</taxon>
        <taxon>Physalacriaceae</taxon>
        <taxon>Armillaria</taxon>
    </lineage>
</organism>
<name>A0A284RSB6_ARMOS</name>
<feature type="region of interest" description="Disordered" evidence="1">
    <location>
        <begin position="202"/>
        <end position="280"/>
    </location>
</feature>